<keyword evidence="1" id="KW-0175">Coiled coil</keyword>
<feature type="coiled-coil region" evidence="1">
    <location>
        <begin position="72"/>
        <end position="165"/>
    </location>
</feature>
<evidence type="ECO:0000256" key="2">
    <source>
        <dbReference type="SAM" id="MobiDB-lite"/>
    </source>
</evidence>
<protein>
    <submittedName>
        <fullName evidence="3">Uncharacterized protein</fullName>
    </submittedName>
</protein>
<name>A0A1G8XKT5_9RHOB</name>
<organism evidence="3 4">
    <name type="scientific">Aliiruegeria lutimaris</name>
    <dbReference type="NCBI Taxonomy" id="571298"/>
    <lineage>
        <taxon>Bacteria</taxon>
        <taxon>Pseudomonadati</taxon>
        <taxon>Pseudomonadota</taxon>
        <taxon>Alphaproteobacteria</taxon>
        <taxon>Rhodobacterales</taxon>
        <taxon>Roseobacteraceae</taxon>
        <taxon>Aliiruegeria</taxon>
    </lineage>
</organism>
<keyword evidence="4" id="KW-1185">Reference proteome</keyword>
<evidence type="ECO:0000313" key="3">
    <source>
        <dbReference type="EMBL" id="SDJ91017.1"/>
    </source>
</evidence>
<gene>
    <name evidence="3" type="ORF">SAMN04488026_102669</name>
</gene>
<dbReference type="EMBL" id="FNEK01000026">
    <property type="protein sequence ID" value="SDJ91017.1"/>
    <property type="molecule type" value="Genomic_DNA"/>
</dbReference>
<dbReference type="RefSeq" id="WP_093156944.1">
    <property type="nucleotide sequence ID" value="NZ_FNEK01000026.1"/>
</dbReference>
<dbReference type="STRING" id="571298.SAMN04488026_102669"/>
<evidence type="ECO:0000313" key="4">
    <source>
        <dbReference type="Proteomes" id="UP000199382"/>
    </source>
</evidence>
<accession>A0A1G8XKT5</accession>
<proteinExistence type="predicted"/>
<feature type="region of interest" description="Disordered" evidence="2">
    <location>
        <begin position="287"/>
        <end position="311"/>
    </location>
</feature>
<dbReference type="AlphaFoldDB" id="A0A1G8XKT5"/>
<reference evidence="3 4" key="1">
    <citation type="submission" date="2016-10" db="EMBL/GenBank/DDBJ databases">
        <authorList>
            <person name="de Groot N.N."/>
        </authorList>
    </citation>
    <scope>NUCLEOTIDE SEQUENCE [LARGE SCALE GENOMIC DNA]</scope>
    <source>
        <strain evidence="3 4">DSM 25294</strain>
    </source>
</reference>
<evidence type="ECO:0000256" key="1">
    <source>
        <dbReference type="SAM" id="Coils"/>
    </source>
</evidence>
<sequence>MSRDRSLFWTIFGFPVRAIRALPRTLLAVLLIGALLLNVFSLTSPPLNGLATSLLSELGITTVAERERRSMVASHETELSAAQAETRKAEEAIVAAREATRVAEDTARAAEEAAEQSAEQTRIAVEAARTAETAIEKLETTKAARDALEKDIATAITERARLQAARASQTALAESIPHVGVQAIAATLALEIEDACASARDAAALIAITENRDSPEEARRAAEAEFDCSEAVAGALEPLSPGDLWQLMSAAPEDAWAAAAPFLPETGDDIAFEDWDALAAEARIVFAGSQTPPSEGEVASPTAPNAPTAEE</sequence>
<dbReference type="Proteomes" id="UP000199382">
    <property type="component" value="Unassembled WGS sequence"/>
</dbReference>